<dbReference type="InterPro" id="IPR011055">
    <property type="entry name" value="Dup_hybrid_motif"/>
</dbReference>
<protein>
    <submittedName>
        <fullName evidence="2">Unannotated protein</fullName>
    </submittedName>
</protein>
<dbReference type="Gene3D" id="2.70.70.10">
    <property type="entry name" value="Glucose Permease (Domain IIA)"/>
    <property type="match status" value="1"/>
</dbReference>
<evidence type="ECO:0000313" key="2">
    <source>
        <dbReference type="EMBL" id="CAB4929826.1"/>
    </source>
</evidence>
<name>A0A6J7IGW9_9ZZZZ</name>
<accession>A0A6J7IGW9</accession>
<evidence type="ECO:0000313" key="1">
    <source>
        <dbReference type="EMBL" id="CAB4709240.1"/>
    </source>
</evidence>
<organism evidence="2">
    <name type="scientific">freshwater metagenome</name>
    <dbReference type="NCBI Taxonomy" id="449393"/>
    <lineage>
        <taxon>unclassified sequences</taxon>
        <taxon>metagenomes</taxon>
        <taxon>ecological metagenomes</taxon>
    </lineage>
</organism>
<dbReference type="AlphaFoldDB" id="A0A6J7IGW9"/>
<sequence>MLKPTSWFKRHRKTKIALIVILIILIVGSQLAKRSMNALDHFGEKEMSQIPQITHLPWDADRIYALTPYRSNVGHDYTYKSWDGESCRTLNHYGNYGHFENGKAYRSKPSPGNPNINLYAPFDGEYSTREEGINPNNPSSKEIGLQIIIKAKSNSHWIIRLYHADVVPGLKEGAQVKSGQLVGTVGPMDAVQIAYEANLAGGKVVYQSIFEHVTPQAFEPYTKLGFTPSSFVISKEAADALNYKCIGPGGYQNYVPTAPVACGDPCVRPGFIYILPDPYPLAKTEGVADNYAVNKMGKTT</sequence>
<gene>
    <name evidence="1" type="ORF">UFOPK2655_00631</name>
    <name evidence="2" type="ORF">UFOPK3667_01242</name>
</gene>
<dbReference type="EMBL" id="CAFBMU010000019">
    <property type="protein sequence ID" value="CAB4929826.1"/>
    <property type="molecule type" value="Genomic_DNA"/>
</dbReference>
<reference evidence="2" key="1">
    <citation type="submission" date="2020-05" db="EMBL/GenBank/DDBJ databases">
        <authorList>
            <person name="Chiriac C."/>
            <person name="Salcher M."/>
            <person name="Ghai R."/>
            <person name="Kavagutti S V."/>
        </authorList>
    </citation>
    <scope>NUCLEOTIDE SEQUENCE</scope>
</reference>
<proteinExistence type="predicted"/>
<dbReference type="EMBL" id="CAEZYE010000027">
    <property type="protein sequence ID" value="CAB4709240.1"/>
    <property type="molecule type" value="Genomic_DNA"/>
</dbReference>